<evidence type="ECO:0000313" key="2">
    <source>
        <dbReference type="EMBL" id="JAB68722.1"/>
    </source>
</evidence>
<reference evidence="2" key="1">
    <citation type="journal article" date="2015" name="Sci. Rep.">
        <title>Tissue- and time-dependent transcription in Ixodes ricinus salivary glands and midguts when blood feeding on the vertebrate host.</title>
        <authorList>
            <person name="Kotsyfakis M."/>
            <person name="Schwarz A."/>
            <person name="Erhart J."/>
            <person name="Ribeiro J.M."/>
        </authorList>
    </citation>
    <scope>NUCLEOTIDE SEQUENCE</scope>
    <source>
        <tissue evidence="2">Salivary gland and midgut</tissue>
    </source>
</reference>
<organism evidence="2">
    <name type="scientific">Ixodes ricinus</name>
    <name type="common">Common tick</name>
    <name type="synonym">Acarus ricinus</name>
    <dbReference type="NCBI Taxonomy" id="34613"/>
    <lineage>
        <taxon>Eukaryota</taxon>
        <taxon>Metazoa</taxon>
        <taxon>Ecdysozoa</taxon>
        <taxon>Arthropoda</taxon>
        <taxon>Chelicerata</taxon>
        <taxon>Arachnida</taxon>
        <taxon>Acari</taxon>
        <taxon>Parasitiformes</taxon>
        <taxon>Ixodida</taxon>
        <taxon>Ixodoidea</taxon>
        <taxon>Ixodidae</taxon>
        <taxon>Ixodinae</taxon>
        <taxon>Ixodes</taxon>
    </lineage>
</organism>
<feature type="domain" description="Transposase Helix-turn-helix" evidence="1">
    <location>
        <begin position="36"/>
        <end position="79"/>
    </location>
</feature>
<evidence type="ECO:0000259" key="1">
    <source>
        <dbReference type="Pfam" id="PF13613"/>
    </source>
</evidence>
<protein>
    <recommendedName>
        <fullName evidence="1">Transposase Helix-turn-helix domain-containing protein</fullName>
    </recommendedName>
</protein>
<proteinExistence type="evidence at transcript level"/>
<dbReference type="EMBL" id="GANP01015746">
    <property type="protein sequence ID" value="JAB68722.1"/>
    <property type="molecule type" value="mRNA"/>
</dbReference>
<dbReference type="AlphaFoldDB" id="V5H380"/>
<dbReference type="Pfam" id="PF13613">
    <property type="entry name" value="HTH_Tnp_4"/>
    <property type="match status" value="1"/>
</dbReference>
<dbReference type="InterPro" id="IPR027805">
    <property type="entry name" value="Transposase_HTH_dom"/>
</dbReference>
<sequence length="81" mass="9104">MSASDIMFFTGVSKTVFLSLAEAVCKMTAANSRLPTDQLLIKVMRLRLGLLYGDLARRFETSVTRIGDIVRNMLRILKKIP</sequence>
<accession>V5H380</accession>
<name>V5H380_IXORI</name>